<reference evidence="1 2" key="1">
    <citation type="journal article" date="2019" name="Environ. Microbiol.">
        <title>Species interactions and distinct microbial communities in high Arctic permafrost affected cryosols are associated with the CH4 and CO2 gas fluxes.</title>
        <authorList>
            <person name="Altshuler I."/>
            <person name="Hamel J."/>
            <person name="Turney S."/>
            <person name="Magnuson E."/>
            <person name="Levesque R."/>
            <person name="Greer C."/>
            <person name="Whyte L.G."/>
        </authorList>
    </citation>
    <scope>NUCLEOTIDE SEQUENCE [LARGE SCALE GENOMIC DNA]</scope>
    <source>
        <strain evidence="1 2">S9.3A</strain>
    </source>
</reference>
<dbReference type="InterPro" id="IPR011050">
    <property type="entry name" value="Pectin_lyase_fold/virulence"/>
</dbReference>
<dbReference type="AlphaFoldDB" id="A0A502CMA1"/>
<dbReference type="SUPFAM" id="SSF51126">
    <property type="entry name" value="Pectin lyase-like"/>
    <property type="match status" value="1"/>
</dbReference>
<dbReference type="Proteomes" id="UP000317722">
    <property type="component" value="Unassembled WGS sequence"/>
</dbReference>
<evidence type="ECO:0000313" key="2">
    <source>
        <dbReference type="Proteomes" id="UP000317722"/>
    </source>
</evidence>
<organism evidence="1 2">
    <name type="scientific">Pedococcus bigeumensis</name>
    <dbReference type="NCBI Taxonomy" id="433644"/>
    <lineage>
        <taxon>Bacteria</taxon>
        <taxon>Bacillati</taxon>
        <taxon>Actinomycetota</taxon>
        <taxon>Actinomycetes</taxon>
        <taxon>Micrococcales</taxon>
        <taxon>Intrasporangiaceae</taxon>
        <taxon>Pedococcus</taxon>
    </lineage>
</organism>
<sequence length="269" mass="28049">MPAGLNCGPNPSKCGYPDATNTGLSGPVSPGPCPTNGNVDNAVIQNLDLVDCSFTITGKNVTVKNVRMRITATDRWALGIQGAGYAKISNVDIAGKDAGSGSVQYAIFEMGSGPTTIDKVNLSNCMDCIVGEGTVITNSYIHDMAHISGAHDDGLMCNSECGITYRHNTVYNKWTSTAAIALFADFGTPRNSVVDDNLIAGGGYMVYLGGNNATGIKFTNNRFSRHLYPAGTNGGPGGGYWGTSTEWSPANSGNAWTGNVWDDTGAVAK</sequence>
<protein>
    <recommendedName>
        <fullName evidence="3">Right handed beta helix domain-containing protein</fullName>
    </recommendedName>
</protein>
<gene>
    <name evidence="1" type="ORF">EAH86_16795</name>
</gene>
<evidence type="ECO:0008006" key="3">
    <source>
        <dbReference type="Google" id="ProtNLM"/>
    </source>
</evidence>
<comment type="caution">
    <text evidence="1">The sequence shown here is derived from an EMBL/GenBank/DDBJ whole genome shotgun (WGS) entry which is preliminary data.</text>
</comment>
<proteinExistence type="predicted"/>
<accession>A0A502CMA1</accession>
<name>A0A502CMA1_9MICO</name>
<dbReference type="EMBL" id="RCZM01000006">
    <property type="protein sequence ID" value="TPG13892.1"/>
    <property type="molecule type" value="Genomic_DNA"/>
</dbReference>
<evidence type="ECO:0000313" key="1">
    <source>
        <dbReference type="EMBL" id="TPG13892.1"/>
    </source>
</evidence>
<keyword evidence="2" id="KW-1185">Reference proteome</keyword>